<name>A0A5C6ZR38_9FLAO</name>
<organism evidence="2 3">
    <name type="scientific">Gillisia hiemivivida</name>
    <dbReference type="NCBI Taxonomy" id="291190"/>
    <lineage>
        <taxon>Bacteria</taxon>
        <taxon>Pseudomonadati</taxon>
        <taxon>Bacteroidota</taxon>
        <taxon>Flavobacteriia</taxon>
        <taxon>Flavobacteriales</taxon>
        <taxon>Flavobacteriaceae</taxon>
        <taxon>Gillisia</taxon>
    </lineage>
</organism>
<feature type="transmembrane region" description="Helical" evidence="1">
    <location>
        <begin position="33"/>
        <end position="52"/>
    </location>
</feature>
<accession>A0A5C6ZR38</accession>
<dbReference type="Proteomes" id="UP000321367">
    <property type="component" value="Unassembled WGS sequence"/>
</dbReference>
<proteinExistence type="predicted"/>
<keyword evidence="1" id="KW-1133">Transmembrane helix</keyword>
<keyword evidence="1" id="KW-0812">Transmembrane</keyword>
<sequence>MLGAIFLIIILLLITQGILSNFQKKHKFFSKKLMNILFFYHLFFWLVYYLYALFNRSDSRSYYERPQNEFLNWFEHFGTSTTFIDFLSYPFINFLGFNYEMMMVFFAWLGYLGFVYAYLFFRENIPVKITVFKRFDLLTLILFFPNMHFWTASLGKGAPIFLGLMLFAYAIKNPKSRIILLILGSLLIYYIRPHVFMFVAVGTVLGYMSGKEKISFGKKLFIYIVLIGGLVLVQDTILGVAGLEGSDDLVEDFGNFSDNRSDSLSESGSGVDMSNYPLPLKLFTFWFRPLFFDAPGILGLITSVENLMYLLLFVKILKKDFITFIKNSNVVVKMSLVVFFLSSFAMTFIMSNLGIIMRQKSMVMYFAFFVIYYYLAQKKYDKILRLKKFKRAKELEVGKIVTI</sequence>
<feature type="transmembrane region" description="Helical" evidence="1">
    <location>
        <begin position="142"/>
        <end position="171"/>
    </location>
</feature>
<feature type="transmembrane region" description="Helical" evidence="1">
    <location>
        <begin position="296"/>
        <end position="318"/>
    </location>
</feature>
<comment type="caution">
    <text evidence="2">The sequence shown here is derived from an EMBL/GenBank/DDBJ whole genome shotgun (WGS) entry which is preliminary data.</text>
</comment>
<feature type="transmembrane region" description="Helical" evidence="1">
    <location>
        <begin position="101"/>
        <end position="121"/>
    </location>
</feature>
<evidence type="ECO:0000256" key="1">
    <source>
        <dbReference type="SAM" id="Phobius"/>
    </source>
</evidence>
<dbReference type="EMBL" id="VORY01000016">
    <property type="protein sequence ID" value="TXD92841.1"/>
    <property type="molecule type" value="Genomic_DNA"/>
</dbReference>
<keyword evidence="1" id="KW-0472">Membrane</keyword>
<keyword evidence="3" id="KW-1185">Reference proteome</keyword>
<feature type="transmembrane region" description="Helical" evidence="1">
    <location>
        <begin position="356"/>
        <end position="375"/>
    </location>
</feature>
<evidence type="ECO:0000313" key="2">
    <source>
        <dbReference type="EMBL" id="TXD92841.1"/>
    </source>
</evidence>
<feature type="transmembrane region" description="Helical" evidence="1">
    <location>
        <begin position="330"/>
        <end position="350"/>
    </location>
</feature>
<gene>
    <name evidence="2" type="ORF">ES724_12190</name>
</gene>
<reference evidence="2 3" key="1">
    <citation type="submission" date="2019-08" db="EMBL/GenBank/DDBJ databases">
        <title>Genome sequence of Gillisia hiemivivida IC154 (type strain).</title>
        <authorList>
            <person name="Bowman J.P."/>
        </authorList>
    </citation>
    <scope>NUCLEOTIDE SEQUENCE [LARGE SCALE GENOMIC DNA]</scope>
    <source>
        <strain evidence="2 3">IC154</strain>
    </source>
</reference>
<evidence type="ECO:0000313" key="3">
    <source>
        <dbReference type="Proteomes" id="UP000321367"/>
    </source>
</evidence>
<feature type="transmembrane region" description="Helical" evidence="1">
    <location>
        <begin position="177"/>
        <end position="208"/>
    </location>
</feature>
<feature type="transmembrane region" description="Helical" evidence="1">
    <location>
        <begin position="220"/>
        <end position="243"/>
    </location>
</feature>
<dbReference type="OrthoDB" id="975915at2"/>
<protein>
    <submittedName>
        <fullName evidence="2">Uncharacterized protein</fullName>
    </submittedName>
</protein>
<dbReference type="AlphaFoldDB" id="A0A5C6ZR38"/>